<dbReference type="Proteomes" id="UP001499951">
    <property type="component" value="Unassembled WGS sequence"/>
</dbReference>
<dbReference type="EMBL" id="BAAADD010000002">
    <property type="protein sequence ID" value="GAA0560974.1"/>
    <property type="molecule type" value="Genomic_DNA"/>
</dbReference>
<dbReference type="InterPro" id="IPR029063">
    <property type="entry name" value="SAM-dependent_MTases_sf"/>
</dbReference>
<feature type="domain" description="Methyltransferase type 11" evidence="1">
    <location>
        <begin position="7"/>
        <end position="86"/>
    </location>
</feature>
<organism evidence="2 3">
    <name type="scientific">Rhizomicrobium electricum</name>
    <dbReference type="NCBI Taxonomy" id="480070"/>
    <lineage>
        <taxon>Bacteria</taxon>
        <taxon>Pseudomonadati</taxon>
        <taxon>Pseudomonadota</taxon>
        <taxon>Alphaproteobacteria</taxon>
        <taxon>Micropepsales</taxon>
        <taxon>Micropepsaceae</taxon>
        <taxon>Rhizomicrobium</taxon>
    </lineage>
</organism>
<accession>A0ABN1E7Y7</accession>
<evidence type="ECO:0000313" key="3">
    <source>
        <dbReference type="Proteomes" id="UP001499951"/>
    </source>
</evidence>
<dbReference type="SUPFAM" id="SSF53335">
    <property type="entry name" value="S-adenosyl-L-methionine-dependent methyltransferases"/>
    <property type="match status" value="1"/>
</dbReference>
<sequence>MLPKQEIERLGLEYTANDISSDELSLAPNWVKTAAFDIATSDQAAVKPFEGAFDLIYSKMVMEHVSDYRLAYRNIHRLLRSGGVAVAFHPVLFSVPFLANYLLPEDLGWKVLTKVVPTRASAPPPKFKAYYSGCLINRRIRQRIKDIGFKNVWQVPFYGHGYYAKVPVVREFHSVVDSLIRKSNFKPLAAFCYTIVEK</sequence>
<dbReference type="Gene3D" id="3.40.50.150">
    <property type="entry name" value="Vaccinia Virus protein VP39"/>
    <property type="match status" value="1"/>
</dbReference>
<comment type="caution">
    <text evidence="2">The sequence shown here is derived from an EMBL/GenBank/DDBJ whole genome shotgun (WGS) entry which is preliminary data.</text>
</comment>
<gene>
    <name evidence="2" type="ORF">GCM10008942_06740</name>
</gene>
<evidence type="ECO:0000313" key="2">
    <source>
        <dbReference type="EMBL" id="GAA0560974.1"/>
    </source>
</evidence>
<proteinExistence type="predicted"/>
<dbReference type="CDD" id="cd02440">
    <property type="entry name" value="AdoMet_MTases"/>
    <property type="match status" value="1"/>
</dbReference>
<protein>
    <recommendedName>
        <fullName evidence="1">Methyltransferase type 11 domain-containing protein</fullName>
    </recommendedName>
</protein>
<keyword evidence="3" id="KW-1185">Reference proteome</keyword>
<dbReference type="Pfam" id="PF08241">
    <property type="entry name" value="Methyltransf_11"/>
    <property type="match status" value="1"/>
</dbReference>
<name>A0ABN1E7Y7_9PROT</name>
<evidence type="ECO:0000259" key="1">
    <source>
        <dbReference type="Pfam" id="PF08241"/>
    </source>
</evidence>
<dbReference type="InterPro" id="IPR013216">
    <property type="entry name" value="Methyltransf_11"/>
</dbReference>
<reference evidence="2 3" key="1">
    <citation type="journal article" date="2019" name="Int. J. Syst. Evol. Microbiol.">
        <title>The Global Catalogue of Microorganisms (GCM) 10K type strain sequencing project: providing services to taxonomists for standard genome sequencing and annotation.</title>
        <authorList>
            <consortium name="The Broad Institute Genomics Platform"/>
            <consortium name="The Broad Institute Genome Sequencing Center for Infectious Disease"/>
            <person name="Wu L."/>
            <person name="Ma J."/>
        </authorList>
    </citation>
    <scope>NUCLEOTIDE SEQUENCE [LARGE SCALE GENOMIC DNA]</scope>
    <source>
        <strain evidence="2 3">JCM 15089</strain>
    </source>
</reference>